<gene>
    <name evidence="3" type="ORF">M0812_02081</name>
</gene>
<proteinExistence type="predicted"/>
<evidence type="ECO:0000313" key="3">
    <source>
        <dbReference type="EMBL" id="KAJ3434954.1"/>
    </source>
</evidence>
<name>A0AAV7YZJ7_9EUKA</name>
<dbReference type="InterPro" id="IPR002710">
    <property type="entry name" value="Dilute_dom"/>
</dbReference>
<evidence type="ECO:0000259" key="2">
    <source>
        <dbReference type="PROSITE" id="PS51126"/>
    </source>
</evidence>
<comment type="caution">
    <text evidence="3">The sequence shown here is derived from an EMBL/GenBank/DDBJ whole genome shotgun (WGS) entry which is preliminary data.</text>
</comment>
<evidence type="ECO:0000256" key="1">
    <source>
        <dbReference type="SAM" id="MobiDB-lite"/>
    </source>
</evidence>
<reference evidence="3" key="1">
    <citation type="submission" date="2022-08" db="EMBL/GenBank/DDBJ databases">
        <title>Novel sulphate-reducing endosymbionts in the free-living metamonad Anaeramoeba.</title>
        <authorList>
            <person name="Jerlstrom-Hultqvist J."/>
            <person name="Cepicka I."/>
            <person name="Gallot-Lavallee L."/>
            <person name="Salas-Leiva D."/>
            <person name="Curtis B.A."/>
            <person name="Zahonova K."/>
            <person name="Pipaliya S."/>
            <person name="Dacks J."/>
            <person name="Roger A.J."/>
        </authorList>
    </citation>
    <scope>NUCLEOTIDE SEQUENCE</scope>
    <source>
        <strain evidence="3">Busselton2</strain>
    </source>
</reference>
<dbReference type="EMBL" id="JANTQA010000042">
    <property type="protein sequence ID" value="KAJ3434954.1"/>
    <property type="molecule type" value="Genomic_DNA"/>
</dbReference>
<accession>A0AAV7YZJ7</accession>
<dbReference type="Proteomes" id="UP001146793">
    <property type="component" value="Unassembled WGS sequence"/>
</dbReference>
<feature type="domain" description="Dilute" evidence="2">
    <location>
        <begin position="187"/>
        <end position="468"/>
    </location>
</feature>
<dbReference type="PROSITE" id="PS51126">
    <property type="entry name" value="DILUTE"/>
    <property type="match status" value="1"/>
</dbReference>
<protein>
    <submittedName>
        <fullName evidence="3">Myosin-7</fullName>
    </submittedName>
</protein>
<organism evidence="3 4">
    <name type="scientific">Anaeramoeba flamelloides</name>
    <dbReference type="NCBI Taxonomy" id="1746091"/>
    <lineage>
        <taxon>Eukaryota</taxon>
        <taxon>Metamonada</taxon>
        <taxon>Anaeramoebidae</taxon>
        <taxon>Anaeramoeba</taxon>
    </lineage>
</organism>
<dbReference type="SMART" id="SM01132">
    <property type="entry name" value="DIL"/>
    <property type="match status" value="1"/>
</dbReference>
<feature type="compositionally biased region" description="Basic and acidic residues" evidence="1">
    <location>
        <begin position="303"/>
        <end position="315"/>
    </location>
</feature>
<sequence>MNTTKHKLTSQFNIGKSHNFHLDKKQRAIRPDQYNKPKQYFYTSTRSFDSKKVQLKKERTDGIFSVEETKRSKPEKKQRIMYSPSLSNLKEIQQEKKRLVLKKQIKRKLDHLVKIFKQELKEKQLFVDQINRVTLIDQIATGFSSLLPQLFVRKDYQLYHDSIPRASGVIFQILRRVPEQTTHEILIKIYLNFLEILVAQDTCDLETISFNLINLSFSLAAFQKIQITGINYHPISSFLKRLINEEIQKLTSEHCEKALDTIKKLFSENKNEKNSILGFETYKETNSGTDTETDTGDNIDTNTKSKKEKEQDKKPPSMQSIIKNFKKLNNLLRSHNLQKVIIQNIFLKIIQKIVFYVMNSLFLLEKMTLSFAFQIKSEITILNNWFKKKNYHLICEQFIPIFHAANVIIMKSKLINKIENIITLSKDICPTLSITQVWKILKNFKIDDYDQKKISSKKFSLFKQTIKQSNQKIVNPHFSFKNDLVLNIKQIKIENWKSIQIPKIILQMDDFFWIPRLLNENSLN</sequence>
<evidence type="ECO:0000313" key="4">
    <source>
        <dbReference type="Proteomes" id="UP001146793"/>
    </source>
</evidence>
<dbReference type="Pfam" id="PF01843">
    <property type="entry name" value="DIL"/>
    <property type="match status" value="1"/>
</dbReference>
<feature type="region of interest" description="Disordered" evidence="1">
    <location>
        <begin position="287"/>
        <end position="317"/>
    </location>
</feature>
<dbReference type="AlphaFoldDB" id="A0AAV7YZJ7"/>